<accession>S3IIB4</accession>
<dbReference type="AlphaFoldDB" id="S3IIB4"/>
<comment type="caution">
    <text evidence="2">The sequence shown here is derived from an EMBL/GenBank/DDBJ whole genome shotgun (WGS) entry which is preliminary data.</text>
</comment>
<proteinExistence type="predicted"/>
<sequence length="73" mass="7545">MRLKMLTGLSGPLFNLAPGDEHDFEADEAERLKAAGYAVDAEPEVKAPAKKKGKADVVSDNDSGSGIDGAGQS</sequence>
<feature type="region of interest" description="Disordered" evidence="1">
    <location>
        <begin position="42"/>
        <end position="73"/>
    </location>
</feature>
<evidence type="ECO:0000313" key="2">
    <source>
        <dbReference type="EMBL" id="EPE98608.1"/>
    </source>
</evidence>
<dbReference type="EMBL" id="AEYE02000011">
    <property type="protein sequence ID" value="EPE98608.1"/>
    <property type="molecule type" value="Genomic_DNA"/>
</dbReference>
<dbReference type="STRING" id="990285.RGCCGE502_09285"/>
<dbReference type="RefSeq" id="WP_016553895.1">
    <property type="nucleotide sequence ID" value="NZ_AEYE02000011.1"/>
</dbReference>
<dbReference type="eggNOG" id="ENOG5030PIB">
    <property type="taxonomic scope" value="Bacteria"/>
</dbReference>
<name>S3IIB4_9HYPH</name>
<evidence type="ECO:0000256" key="1">
    <source>
        <dbReference type="SAM" id="MobiDB-lite"/>
    </source>
</evidence>
<gene>
    <name evidence="2" type="ORF">RGCCGE502_09285</name>
</gene>
<evidence type="ECO:0000313" key="3">
    <source>
        <dbReference type="Proteomes" id="UP000014411"/>
    </source>
</evidence>
<organism evidence="2 3">
    <name type="scientific">Rhizobium grahamii CCGE 502</name>
    <dbReference type="NCBI Taxonomy" id="990285"/>
    <lineage>
        <taxon>Bacteria</taxon>
        <taxon>Pseudomonadati</taxon>
        <taxon>Pseudomonadota</taxon>
        <taxon>Alphaproteobacteria</taxon>
        <taxon>Hyphomicrobiales</taxon>
        <taxon>Rhizobiaceae</taxon>
        <taxon>Rhizobium/Agrobacterium group</taxon>
        <taxon>Rhizobium</taxon>
    </lineage>
</organism>
<keyword evidence="3" id="KW-1185">Reference proteome</keyword>
<reference evidence="2 3" key="1">
    <citation type="journal article" date="2012" name="J. Bacteriol.">
        <title>Genome sequence of Rhizobium grahamii CCGE502, a broad-host-range symbiont with low nodulation competitiveness in Phaseolus vulgaris.</title>
        <authorList>
            <person name="Althabegoiti M.J."/>
            <person name="Lozano L."/>
            <person name="Torres-Tejerizo G."/>
            <person name="Ormeno-Orrillo E."/>
            <person name="Rogel M.A."/>
            <person name="Gonzalez V."/>
            <person name="Martinez-Romero E."/>
        </authorList>
    </citation>
    <scope>NUCLEOTIDE SEQUENCE [LARGE SCALE GENOMIC DNA]</scope>
    <source>
        <strain evidence="2 3">CCGE 502</strain>
    </source>
</reference>
<dbReference type="HOGENOM" id="CLU_183510_0_0_5"/>
<dbReference type="Proteomes" id="UP000014411">
    <property type="component" value="Unassembled WGS sequence"/>
</dbReference>
<protein>
    <submittedName>
        <fullName evidence="2">Uncharacterized protein</fullName>
    </submittedName>
</protein>